<evidence type="ECO:0000256" key="1">
    <source>
        <dbReference type="SAM" id="SignalP"/>
    </source>
</evidence>
<protein>
    <submittedName>
        <fullName evidence="2">GWxTD domain-containing protein</fullName>
    </submittedName>
</protein>
<evidence type="ECO:0000313" key="2">
    <source>
        <dbReference type="EMBL" id="TXB62664.1"/>
    </source>
</evidence>
<dbReference type="AlphaFoldDB" id="A0A5C6RL35"/>
<dbReference type="RefSeq" id="WP_147167989.1">
    <property type="nucleotide sequence ID" value="NZ_VOOR01000026.1"/>
</dbReference>
<dbReference type="Proteomes" id="UP000321580">
    <property type="component" value="Unassembled WGS sequence"/>
</dbReference>
<evidence type="ECO:0000313" key="3">
    <source>
        <dbReference type="Proteomes" id="UP000321580"/>
    </source>
</evidence>
<accession>A0A5C6RL35</accession>
<proteinExistence type="predicted"/>
<comment type="caution">
    <text evidence="2">The sequence shown here is derived from an EMBL/GenBank/DDBJ whole genome shotgun (WGS) entry which is preliminary data.</text>
</comment>
<gene>
    <name evidence="2" type="ORF">FRY97_13060</name>
</gene>
<feature type="signal peptide" evidence="1">
    <location>
        <begin position="1"/>
        <end position="20"/>
    </location>
</feature>
<dbReference type="InterPro" id="IPR030959">
    <property type="entry name" value="GWxTD_dom"/>
</dbReference>
<keyword evidence="1" id="KW-0732">Signal</keyword>
<organism evidence="2 3">
    <name type="scientific">Phaeodactylibacter luteus</name>
    <dbReference type="NCBI Taxonomy" id="1564516"/>
    <lineage>
        <taxon>Bacteria</taxon>
        <taxon>Pseudomonadati</taxon>
        <taxon>Bacteroidota</taxon>
        <taxon>Saprospiria</taxon>
        <taxon>Saprospirales</taxon>
        <taxon>Haliscomenobacteraceae</taxon>
        <taxon>Phaeodactylibacter</taxon>
    </lineage>
</organism>
<reference evidence="2 3" key="1">
    <citation type="submission" date="2019-08" db="EMBL/GenBank/DDBJ databases">
        <title>Genome of Phaeodactylibacter luteus.</title>
        <authorList>
            <person name="Bowman J.P."/>
        </authorList>
    </citation>
    <scope>NUCLEOTIDE SEQUENCE [LARGE SCALE GENOMIC DNA]</scope>
    <source>
        <strain evidence="2 3">KCTC 42180</strain>
    </source>
</reference>
<sequence>MKHWILTLAACTFLGFQAKAIDASVSFAAFFNPKAQPYVEVYLHISGQTVAFKEMPDSLYQASVEVVILFKQGEEIVKFDKYALNSPLTQNRIDFLDLKRFALPQGEYQLVVAVKDLNEEGNAKEYSTAIQIAFPEEQVGQSGLQLLASYDRAEEGNNSPFVKNGLLMEPLPYNFYSRHASRLLFYNEIYHTDSLVGEDFLISYAIERVVDGEPKPVMAGHKRQKPAAVVPLLIGMDITELPSGNYTLTVEARNRSRELLSRKSVFFQRSNPFLEDKPLDLVEVNLAEEFVQALDEEALEYSLRALTPRMPQADVEPVNTLIKKGDLEGQRRYLFSYWAKQSPNNPQFAYDKYMEVARAVDGLYDSGFRHGFETDRGYYYLKYGQPDDTEMRDTEPSAPPYEVWTYYEFPSTNQNNVKFVFYNPSLAPGDFVLLHSTAIGERNNPGWLRELYRNAPAGERMGNDPFGGTDVMDNFNRNADRVFRDY</sequence>
<dbReference type="EMBL" id="VOOR01000026">
    <property type="protein sequence ID" value="TXB62664.1"/>
    <property type="molecule type" value="Genomic_DNA"/>
</dbReference>
<feature type="chain" id="PRO_5022815361" evidence="1">
    <location>
        <begin position="21"/>
        <end position="486"/>
    </location>
</feature>
<dbReference type="NCBIfam" id="TIGR04514">
    <property type="entry name" value="GWxTD_dom"/>
    <property type="match status" value="1"/>
</dbReference>
<name>A0A5C6RL35_9BACT</name>
<dbReference type="OrthoDB" id="1522692at2"/>
<keyword evidence="3" id="KW-1185">Reference proteome</keyword>